<sequence length="642" mass="65066">MPARRRPRTRISGACGRVARALAAGALATALATALALALGGIGIGLGSPVARAATDAPVTAPAVVGLTLADAAALLSSGGTTSVELTRAYLARIAAYDDPQGDRKGLKAVITVNDEALATAAERDAERAAGTVRGPLHGVPVVVKDNLATADMPTTAGSAVLRDYRTADDATVVARLRAAGAIILAKTNMSEFAWHGTHTLSSARGRTANPYDLSWSASGSSGGTGAAVAAAYAPAGLGTDSCGSVLGPAAHQSLVGFRPTMGLTSTAGVVPLSPRQDVVGPMTTTVADAALLMEVLAGRDPADPLTEVADAQRTDAYVAGLRPDALAGKRIGVVRWSFEEDPEKPGLAETTALIEQAVRDLEAQGAEVVEVPLTREFVEGTLQSGGWMDMRPSIDRFLRETPATWPARVAARTAPADVLTFSDVMADRPSALTDGDIAHFLGQRDIPHPDYETAIAEQDAGRAAMDAFFVEHGIDALAMPTSATSATPAWAGTTFCDIGANTGIPSISVPAGFTSTGAPVGLELAAPRSRDGDLLAMAHAYERATMNRVAPASTPELAAAADAQPPAPGEREEAAAEDATDPGPASPASVPQAAGAARIAGVGVNTLAQNAVIAAGLALAGAAVVAVGVLRRRRWAGGRAG</sequence>
<protein>
    <submittedName>
        <fullName evidence="4">Amidase</fullName>
    </submittedName>
</protein>
<dbReference type="OrthoDB" id="182039at2"/>
<keyword evidence="2" id="KW-1133">Transmembrane helix</keyword>
<gene>
    <name evidence="4" type="ORF">AWH51_05420</name>
</gene>
<feature type="transmembrane region" description="Helical" evidence="2">
    <location>
        <begin position="612"/>
        <end position="631"/>
    </location>
</feature>
<dbReference type="AlphaFoldDB" id="A0A154V3H8"/>
<dbReference type="InterPro" id="IPR036928">
    <property type="entry name" value="AS_sf"/>
</dbReference>
<evidence type="ECO:0000259" key="3">
    <source>
        <dbReference type="Pfam" id="PF01425"/>
    </source>
</evidence>
<evidence type="ECO:0000256" key="2">
    <source>
        <dbReference type="SAM" id="Phobius"/>
    </source>
</evidence>
<dbReference type="STRING" id="31965.AWH51_05420"/>
<organism evidence="4 5">
    <name type="scientific">Clavibacter tessellarius</name>
    <dbReference type="NCBI Taxonomy" id="31965"/>
    <lineage>
        <taxon>Bacteria</taxon>
        <taxon>Bacillati</taxon>
        <taxon>Actinomycetota</taxon>
        <taxon>Actinomycetes</taxon>
        <taxon>Micrococcales</taxon>
        <taxon>Microbacteriaceae</taxon>
        <taxon>Clavibacter</taxon>
    </lineage>
</organism>
<dbReference type="SUPFAM" id="SSF75304">
    <property type="entry name" value="Amidase signature (AS) enzymes"/>
    <property type="match status" value="1"/>
</dbReference>
<dbReference type="Gene3D" id="3.90.1300.10">
    <property type="entry name" value="Amidase signature (AS) domain"/>
    <property type="match status" value="1"/>
</dbReference>
<evidence type="ECO:0000313" key="5">
    <source>
        <dbReference type="Proteomes" id="UP000076218"/>
    </source>
</evidence>
<keyword evidence="2" id="KW-0812">Transmembrane</keyword>
<keyword evidence="2" id="KW-0472">Membrane</keyword>
<dbReference type="PANTHER" id="PTHR42678">
    <property type="entry name" value="AMIDASE"/>
    <property type="match status" value="1"/>
</dbReference>
<evidence type="ECO:0000313" key="4">
    <source>
        <dbReference type="EMBL" id="KZC95922.1"/>
    </source>
</evidence>
<dbReference type="RefSeq" id="WP_063070756.1">
    <property type="nucleotide sequence ID" value="NZ_LQXA01000016.1"/>
</dbReference>
<dbReference type="PANTHER" id="PTHR42678:SF34">
    <property type="entry name" value="OS04G0183300 PROTEIN"/>
    <property type="match status" value="1"/>
</dbReference>
<feature type="region of interest" description="Disordered" evidence="1">
    <location>
        <begin position="559"/>
        <end position="592"/>
    </location>
</feature>
<proteinExistence type="predicted"/>
<dbReference type="EMBL" id="LQXA01000016">
    <property type="protein sequence ID" value="KZC95922.1"/>
    <property type="molecule type" value="Genomic_DNA"/>
</dbReference>
<accession>A0A154V3H8</accession>
<reference evidence="4 5" key="1">
    <citation type="submission" date="2016-01" db="EMBL/GenBank/DDBJ databases">
        <title>Draft genome sequence of Clavibacter michiganensis subsp. tessellarius DOAB 609.</title>
        <authorList>
            <person name="Tambong J.T."/>
        </authorList>
    </citation>
    <scope>NUCLEOTIDE SEQUENCE [LARGE SCALE GENOMIC DNA]</scope>
    <source>
        <strain evidence="4 5">DOAB 609</strain>
    </source>
</reference>
<name>A0A154V3H8_9MICO</name>
<evidence type="ECO:0000256" key="1">
    <source>
        <dbReference type="SAM" id="MobiDB-lite"/>
    </source>
</evidence>
<feature type="domain" description="Amidase" evidence="3">
    <location>
        <begin position="85"/>
        <end position="536"/>
    </location>
</feature>
<comment type="caution">
    <text evidence="4">The sequence shown here is derived from an EMBL/GenBank/DDBJ whole genome shotgun (WGS) entry which is preliminary data.</text>
</comment>
<dbReference type="Pfam" id="PF01425">
    <property type="entry name" value="Amidase"/>
    <property type="match status" value="1"/>
</dbReference>
<dbReference type="Proteomes" id="UP000076218">
    <property type="component" value="Unassembled WGS sequence"/>
</dbReference>
<dbReference type="InterPro" id="IPR023631">
    <property type="entry name" value="Amidase_dom"/>
</dbReference>